<keyword evidence="4" id="KW-1185">Reference proteome</keyword>
<evidence type="ECO:0000313" key="4">
    <source>
        <dbReference type="Proteomes" id="UP000620124"/>
    </source>
</evidence>
<evidence type="ECO:0000256" key="1">
    <source>
        <dbReference type="SAM" id="Coils"/>
    </source>
</evidence>
<feature type="region of interest" description="Disordered" evidence="2">
    <location>
        <begin position="620"/>
        <end position="640"/>
    </location>
</feature>
<name>A0A8H6Y4C7_9AGAR</name>
<keyword evidence="1" id="KW-0175">Coiled coil</keyword>
<dbReference type="OrthoDB" id="3222020at2759"/>
<dbReference type="InterPro" id="IPR018247">
    <property type="entry name" value="EF_Hand_1_Ca_BS"/>
</dbReference>
<dbReference type="PROSITE" id="PS00018">
    <property type="entry name" value="EF_HAND_1"/>
    <property type="match status" value="1"/>
</dbReference>
<accession>A0A8H6Y4C7</accession>
<comment type="caution">
    <text evidence="3">The sequence shown here is derived from an EMBL/GenBank/DDBJ whole genome shotgun (WGS) entry which is preliminary data.</text>
</comment>
<dbReference type="EMBL" id="JACAZI010000009">
    <property type="protein sequence ID" value="KAF7351976.1"/>
    <property type="molecule type" value="Genomic_DNA"/>
</dbReference>
<gene>
    <name evidence="3" type="ORF">MVEN_01159800</name>
</gene>
<protein>
    <recommendedName>
        <fullName evidence="5">EF-hand domain-containing protein</fullName>
    </recommendedName>
</protein>
<dbReference type="AlphaFoldDB" id="A0A8H6Y4C7"/>
<organism evidence="3 4">
    <name type="scientific">Mycena venus</name>
    <dbReference type="NCBI Taxonomy" id="2733690"/>
    <lineage>
        <taxon>Eukaryota</taxon>
        <taxon>Fungi</taxon>
        <taxon>Dikarya</taxon>
        <taxon>Basidiomycota</taxon>
        <taxon>Agaricomycotina</taxon>
        <taxon>Agaricomycetes</taxon>
        <taxon>Agaricomycetidae</taxon>
        <taxon>Agaricales</taxon>
        <taxon>Marasmiineae</taxon>
        <taxon>Mycenaceae</taxon>
        <taxon>Mycena</taxon>
    </lineage>
</organism>
<dbReference type="Proteomes" id="UP000620124">
    <property type="component" value="Unassembled WGS sequence"/>
</dbReference>
<feature type="coiled-coil region" evidence="1">
    <location>
        <begin position="105"/>
        <end position="132"/>
    </location>
</feature>
<feature type="compositionally biased region" description="Acidic residues" evidence="2">
    <location>
        <begin position="620"/>
        <end position="632"/>
    </location>
</feature>
<feature type="region of interest" description="Disordered" evidence="2">
    <location>
        <begin position="681"/>
        <end position="756"/>
    </location>
</feature>
<sequence length="756" mass="84937">MTSNPQNTMDAKIERADKALKDAGTLIQKIAGSASKKQNKAQIRKILSAIQQTMSVLGGVAEYDSRAKAAVSVFMSVLQLEIDRRDNDEEIVAVCYSMTSMIYVLRYLNQDVAAHEDLADQLAEEMSNMSEAIKDFGAFADVYYTKCKSWIVRFARAREFKGRIQDFANTFLQNQERIEFILVAQMAGGQVKMVHELAAVKASISTLIDRVGAPASDREKQAFEYIKSHGEQILESAQGLTEVARTLHDSVTSSTIEAINDAYEDLLEQNSTLFEFKLKGATMELSEAIDRSTAKILNRMESGPHDLIDEPDIKEIWKGNDWKFSVKCRIFVDALCNHYTEKFLKSASEDNWTLKILSKVINYPAVGEAIDEDASGFISVHEINHFLNKNKELTTPVWFAFWAVGPQYLDIDYTDKIDEITEDLEERCRKLKTDDQDLNMCIDDYLDTLKLINCITEWAAWDAGASGLEELDDETEQDLVDVATTLAQKKEALIEGNLNAVGYRVDQSSLPSLTNQAAFRIEQSIMVLLYLILRKHDEIISAGMENMTAQQFASKWQDMDATLSALVWEFHERFKSLRRSWRSQKLDIELQVQCYAGGLFNGWYKEYIKEGSLIVKFLESDDDEEEDSEEPAGQENTSASLAVSVDAKVDQLSQRVTALDTRLDTIESMLKQILSMRLGGPSQEESFVHKNPASTSDYDSTQRGEEDGGDAACRPASREYDYEEDAGGQNSENPDDDPNINAENPDDGGYGGGYED</sequence>
<proteinExistence type="predicted"/>
<reference evidence="3" key="1">
    <citation type="submission" date="2020-05" db="EMBL/GenBank/DDBJ databases">
        <title>Mycena genomes resolve the evolution of fungal bioluminescence.</title>
        <authorList>
            <person name="Tsai I.J."/>
        </authorList>
    </citation>
    <scope>NUCLEOTIDE SEQUENCE</scope>
    <source>
        <strain evidence="3">CCC161011</strain>
    </source>
</reference>
<evidence type="ECO:0008006" key="5">
    <source>
        <dbReference type="Google" id="ProtNLM"/>
    </source>
</evidence>
<evidence type="ECO:0000256" key="2">
    <source>
        <dbReference type="SAM" id="MobiDB-lite"/>
    </source>
</evidence>
<evidence type="ECO:0000313" key="3">
    <source>
        <dbReference type="EMBL" id="KAF7351976.1"/>
    </source>
</evidence>